<evidence type="ECO:0008006" key="3">
    <source>
        <dbReference type="Google" id="ProtNLM"/>
    </source>
</evidence>
<evidence type="ECO:0000313" key="2">
    <source>
        <dbReference type="Proteomes" id="UP000530514"/>
    </source>
</evidence>
<dbReference type="OrthoDB" id="2970090at2"/>
<dbReference type="AlphaFoldDB" id="A0A7W1XC90"/>
<dbReference type="RefSeq" id="WP_033100804.1">
    <property type="nucleotide sequence ID" value="NZ_JACEIP010000025.1"/>
</dbReference>
<proteinExistence type="predicted"/>
<evidence type="ECO:0000313" key="1">
    <source>
        <dbReference type="EMBL" id="MBA4543993.1"/>
    </source>
</evidence>
<dbReference type="EMBL" id="JACEIP010000025">
    <property type="protein sequence ID" value="MBA4543993.1"/>
    <property type="molecule type" value="Genomic_DNA"/>
</dbReference>
<keyword evidence="2" id="KW-1185">Reference proteome</keyword>
<name>A0A7W1XC90_9BACL</name>
<comment type="caution">
    <text evidence="1">The sequence shown here is derived from an EMBL/GenBank/DDBJ whole genome shotgun (WGS) entry which is preliminary data.</text>
</comment>
<organism evidence="1 2">
    <name type="scientific">Thermoactinomyces daqus</name>
    <dbReference type="NCBI Taxonomy" id="1329516"/>
    <lineage>
        <taxon>Bacteria</taxon>
        <taxon>Bacillati</taxon>
        <taxon>Bacillota</taxon>
        <taxon>Bacilli</taxon>
        <taxon>Bacillales</taxon>
        <taxon>Thermoactinomycetaceae</taxon>
        <taxon>Thermoactinomyces</taxon>
    </lineage>
</organism>
<protein>
    <recommendedName>
        <fullName evidence="3">DUF3168 domain-containing protein</fullName>
    </recommendedName>
</protein>
<sequence>MIQYVDPIPPIVTFLSVRLNGISVYGNIAKNPVLPALIVKSAGGSGFSRIQLLARAEKDFEAMELLIQTMMLLEQYANQIQGIRVTWCGRESNPLPSVDQDTGTPEAWCYMRLEHVEG</sequence>
<gene>
    <name evidence="1" type="ORF">H1164_13980</name>
</gene>
<reference evidence="1 2" key="1">
    <citation type="submission" date="2020-07" db="EMBL/GenBank/DDBJ databases">
        <authorList>
            <person name="Feng H."/>
        </authorList>
    </citation>
    <scope>NUCLEOTIDE SEQUENCE [LARGE SCALE GENOMIC DNA]</scope>
    <source>
        <strain evidence="2">s-11</strain>
    </source>
</reference>
<accession>A0A7W1XC90</accession>
<dbReference type="Proteomes" id="UP000530514">
    <property type="component" value="Unassembled WGS sequence"/>
</dbReference>